<feature type="region of interest" description="Disordered" evidence="1">
    <location>
        <begin position="1"/>
        <end position="26"/>
    </location>
</feature>
<dbReference type="NCBIfam" id="NF041333">
    <property type="entry name" value="CruF_Halo"/>
    <property type="match status" value="1"/>
</dbReference>
<evidence type="ECO:0000256" key="2">
    <source>
        <dbReference type="SAM" id="Phobius"/>
    </source>
</evidence>
<sequence>MTDGEVGSTNDAEVGTTTDADGPPTNRRAIERRLDALVRDNRVTIAITFPLVGVVLLIAAAEGAIPQRVAFNPLLLLGAVLVMRLPLIGGLLPLVDRRALAGLGVLAAFTYGVELLGVYTGVLYGEFEYLIDLGPMLFGAVPLALPVFYFPILLNSYLLVTLLSKDRLGAAARLLAVLAVVVGMDLVLDPGAVALGFWGWETPGTYYGVPARNYVGWVLSGVVAVAVLSASFDADGLAERLERCEYVLDDLISFGVLWGLVNLYFGNYVPVALAVALLAVLVRADRFDVAGLAASRGPRPADD</sequence>
<keyword evidence="2" id="KW-0812">Transmembrane</keyword>
<evidence type="ECO:0000313" key="3">
    <source>
        <dbReference type="EMBL" id="GAA0673474.1"/>
    </source>
</evidence>
<name>A0AAV3TA95_9EURY</name>
<feature type="transmembrane region" description="Helical" evidence="2">
    <location>
        <begin position="136"/>
        <end position="162"/>
    </location>
</feature>
<dbReference type="InterPro" id="IPR017823">
    <property type="entry name" value="CruF"/>
</dbReference>
<dbReference type="RefSeq" id="WP_343773920.1">
    <property type="nucleotide sequence ID" value="NZ_BAAADV010000003.1"/>
</dbReference>
<evidence type="ECO:0000256" key="1">
    <source>
        <dbReference type="SAM" id="MobiDB-lite"/>
    </source>
</evidence>
<keyword evidence="2" id="KW-1133">Transmembrane helix</keyword>
<dbReference type="NCBIfam" id="TIGR03460">
    <property type="entry name" value="crt_membr_arch"/>
    <property type="match status" value="1"/>
</dbReference>
<feature type="transmembrane region" description="Helical" evidence="2">
    <location>
        <begin position="99"/>
        <end position="124"/>
    </location>
</feature>
<dbReference type="AlphaFoldDB" id="A0AAV3TA95"/>
<proteinExistence type="predicted"/>
<dbReference type="Pfam" id="PF04240">
    <property type="entry name" value="Caroten_synth"/>
    <property type="match status" value="1"/>
</dbReference>
<feature type="transmembrane region" description="Helical" evidence="2">
    <location>
        <begin position="271"/>
        <end position="289"/>
    </location>
</feature>
<organism evidence="3 4">
    <name type="scientific">Natronoarchaeum mannanilyticum</name>
    <dbReference type="NCBI Taxonomy" id="926360"/>
    <lineage>
        <taxon>Archaea</taxon>
        <taxon>Methanobacteriati</taxon>
        <taxon>Methanobacteriota</taxon>
        <taxon>Stenosarchaea group</taxon>
        <taxon>Halobacteria</taxon>
        <taxon>Halobacteriales</taxon>
        <taxon>Natronoarchaeaceae</taxon>
    </lineage>
</organism>
<feature type="transmembrane region" description="Helical" evidence="2">
    <location>
        <begin position="174"/>
        <end position="199"/>
    </location>
</feature>
<dbReference type="PANTHER" id="PTHR39419:SF1">
    <property type="entry name" value="SLL0814 PROTEIN"/>
    <property type="match status" value="1"/>
</dbReference>
<protein>
    <submittedName>
        <fullName evidence="3">Bisanhydrobacterioruberin hydratase</fullName>
    </submittedName>
</protein>
<dbReference type="InterPro" id="IPR007354">
    <property type="entry name" value="CruF-like"/>
</dbReference>
<keyword evidence="2" id="KW-0472">Membrane</keyword>
<gene>
    <name evidence="3" type="primary">cruF</name>
    <name evidence="3" type="ORF">GCM10009020_20630</name>
</gene>
<feature type="compositionally biased region" description="Polar residues" evidence="1">
    <location>
        <begin position="7"/>
        <end position="19"/>
    </location>
</feature>
<accession>A0AAV3TA95</accession>
<dbReference type="Proteomes" id="UP001500420">
    <property type="component" value="Unassembled WGS sequence"/>
</dbReference>
<dbReference type="EMBL" id="BAAADV010000003">
    <property type="protein sequence ID" value="GAA0673474.1"/>
    <property type="molecule type" value="Genomic_DNA"/>
</dbReference>
<dbReference type="InterPro" id="IPR053540">
    <property type="entry name" value="BABR_hydratase"/>
</dbReference>
<feature type="transmembrane region" description="Helical" evidence="2">
    <location>
        <begin position="71"/>
        <end position="92"/>
    </location>
</feature>
<feature type="transmembrane region" description="Helical" evidence="2">
    <location>
        <begin position="214"/>
        <end position="234"/>
    </location>
</feature>
<feature type="transmembrane region" description="Helical" evidence="2">
    <location>
        <begin position="43"/>
        <end position="65"/>
    </location>
</feature>
<dbReference type="PANTHER" id="PTHR39419">
    <property type="entry name" value="SLL0814 PROTEIN"/>
    <property type="match status" value="1"/>
</dbReference>
<keyword evidence="4" id="KW-1185">Reference proteome</keyword>
<evidence type="ECO:0000313" key="4">
    <source>
        <dbReference type="Proteomes" id="UP001500420"/>
    </source>
</evidence>
<reference evidence="3 4" key="1">
    <citation type="journal article" date="2019" name="Int. J. Syst. Evol. Microbiol.">
        <title>The Global Catalogue of Microorganisms (GCM) 10K type strain sequencing project: providing services to taxonomists for standard genome sequencing and annotation.</title>
        <authorList>
            <consortium name="The Broad Institute Genomics Platform"/>
            <consortium name="The Broad Institute Genome Sequencing Center for Infectious Disease"/>
            <person name="Wu L."/>
            <person name="Ma J."/>
        </authorList>
    </citation>
    <scope>NUCLEOTIDE SEQUENCE [LARGE SCALE GENOMIC DNA]</scope>
    <source>
        <strain evidence="3 4">JCM 16328</strain>
    </source>
</reference>
<comment type="caution">
    <text evidence="3">The sequence shown here is derived from an EMBL/GenBank/DDBJ whole genome shotgun (WGS) entry which is preliminary data.</text>
</comment>